<dbReference type="GO" id="GO:0006360">
    <property type="term" value="P:transcription by RNA polymerase I"/>
    <property type="evidence" value="ECO:0007669"/>
    <property type="project" value="InterPro"/>
</dbReference>
<dbReference type="InterPro" id="IPR053263">
    <property type="entry name" value="Euk_RPA34_RNAP_subunit"/>
</dbReference>
<feature type="compositionally biased region" description="Polar residues" evidence="1">
    <location>
        <begin position="691"/>
        <end position="701"/>
    </location>
</feature>
<feature type="compositionally biased region" description="Polar residues" evidence="1">
    <location>
        <begin position="635"/>
        <end position="657"/>
    </location>
</feature>
<protein>
    <recommendedName>
        <fullName evidence="4">RNA polymerase I, subunit RPA34.5</fullName>
    </recommendedName>
</protein>
<gene>
    <name evidence="2" type="ORF">CDD81_2851</name>
</gene>
<reference evidence="2 3" key="1">
    <citation type="submission" date="2017-06" db="EMBL/GenBank/DDBJ databases">
        <title>Ant-infecting Ophiocordyceps genomes reveal a high diversity of potential behavioral manipulation genes and a possible major role for enterotoxins.</title>
        <authorList>
            <person name="De Bekker C."/>
            <person name="Evans H.C."/>
            <person name="Brachmann A."/>
            <person name="Hughes D.P."/>
        </authorList>
    </citation>
    <scope>NUCLEOTIDE SEQUENCE [LARGE SCALE GENOMIC DNA]</scope>
    <source>
        <strain evidence="2 3">Map64</strain>
    </source>
</reference>
<dbReference type="STRING" id="1399860.A0A2C5XVX7"/>
<feature type="compositionally biased region" description="Basic and acidic residues" evidence="1">
    <location>
        <begin position="113"/>
        <end position="124"/>
    </location>
</feature>
<dbReference type="EMBL" id="NJET01000195">
    <property type="protein sequence ID" value="PHH59586.1"/>
    <property type="molecule type" value="Genomic_DNA"/>
</dbReference>
<feature type="compositionally biased region" description="Low complexity" evidence="1">
    <location>
        <begin position="22"/>
        <end position="32"/>
    </location>
</feature>
<feature type="compositionally biased region" description="Basic and acidic residues" evidence="1">
    <location>
        <begin position="303"/>
        <end position="312"/>
    </location>
</feature>
<dbReference type="PANTHER" id="PTHR28155">
    <property type="entry name" value="ACR243WP"/>
    <property type="match status" value="1"/>
</dbReference>
<feature type="region of interest" description="Disordered" evidence="1">
    <location>
        <begin position="441"/>
        <end position="701"/>
    </location>
</feature>
<feature type="compositionally biased region" description="Polar residues" evidence="1">
    <location>
        <begin position="521"/>
        <end position="533"/>
    </location>
</feature>
<dbReference type="OrthoDB" id="76224at2759"/>
<dbReference type="Pfam" id="PF08208">
    <property type="entry name" value="RNA_polI_A34"/>
    <property type="match status" value="1"/>
</dbReference>
<feature type="compositionally biased region" description="Acidic residues" evidence="1">
    <location>
        <begin position="254"/>
        <end position="273"/>
    </location>
</feature>
<feature type="region of interest" description="Disordered" evidence="1">
    <location>
        <begin position="1"/>
        <end position="318"/>
    </location>
</feature>
<evidence type="ECO:0000313" key="2">
    <source>
        <dbReference type="EMBL" id="PHH59586.1"/>
    </source>
</evidence>
<dbReference type="AlphaFoldDB" id="A0A2C5XVX7"/>
<accession>A0A2C5XVX7</accession>
<organism evidence="2 3">
    <name type="scientific">Ophiocordyceps australis</name>
    <dbReference type="NCBI Taxonomy" id="1399860"/>
    <lineage>
        <taxon>Eukaryota</taxon>
        <taxon>Fungi</taxon>
        <taxon>Dikarya</taxon>
        <taxon>Ascomycota</taxon>
        <taxon>Pezizomycotina</taxon>
        <taxon>Sordariomycetes</taxon>
        <taxon>Hypocreomycetidae</taxon>
        <taxon>Hypocreales</taxon>
        <taxon>Ophiocordycipitaceae</taxon>
        <taxon>Ophiocordyceps</taxon>
    </lineage>
</organism>
<feature type="compositionally biased region" description="Acidic residues" evidence="1">
    <location>
        <begin position="218"/>
        <end position="228"/>
    </location>
</feature>
<evidence type="ECO:0000256" key="1">
    <source>
        <dbReference type="SAM" id="MobiDB-lite"/>
    </source>
</evidence>
<feature type="compositionally biased region" description="Low complexity" evidence="1">
    <location>
        <begin position="204"/>
        <end position="217"/>
    </location>
</feature>
<feature type="compositionally biased region" description="Basic and acidic residues" evidence="1">
    <location>
        <begin position="174"/>
        <end position="189"/>
    </location>
</feature>
<feature type="compositionally biased region" description="Basic and acidic residues" evidence="1">
    <location>
        <begin position="244"/>
        <end position="253"/>
    </location>
</feature>
<name>A0A2C5XVX7_9HYPO</name>
<dbReference type="InterPro" id="IPR013240">
    <property type="entry name" value="DNA-dir_RNA_pol1_su_RPA34"/>
</dbReference>
<proteinExistence type="predicted"/>
<feature type="compositionally biased region" description="Low complexity" evidence="1">
    <location>
        <begin position="598"/>
        <end position="615"/>
    </location>
</feature>
<evidence type="ECO:0000313" key="3">
    <source>
        <dbReference type="Proteomes" id="UP000226192"/>
    </source>
</evidence>
<dbReference type="PANTHER" id="PTHR28155:SF1">
    <property type="entry name" value="DNA-DIRECTED RNA POLYMERASE I SUBUNIT RPA34.5-DOMAIN-CONTAINING PROTEIN"/>
    <property type="match status" value="1"/>
</dbReference>
<feature type="compositionally biased region" description="Basic and acidic residues" evidence="1">
    <location>
        <begin position="90"/>
        <end position="104"/>
    </location>
</feature>
<comment type="caution">
    <text evidence="2">The sequence shown here is derived from an EMBL/GenBank/DDBJ whole genome shotgun (WGS) entry which is preliminary data.</text>
</comment>
<feature type="compositionally biased region" description="Polar residues" evidence="1">
    <location>
        <begin position="441"/>
        <end position="454"/>
    </location>
</feature>
<sequence length="701" mass="73869">MASKAPFKVHSLTKHIQDANKSRMSSSSQPSRLRAEFGNSKPPNTVVFDNDSDNTSSDSDGSSEDDGTDLLAKLFKGKRASSPLSKQRPVRTEIADSDEDRIAEKAANAVGKGKTDGSHPKDAASSKPGVPKAAASSDILKFKAEPKSESTSSEDSSEDESSSEAASSAGENQKPAKGDEKRASPDGRKGQAAAPAVKTKSNEDATTSSSSTSGSGSESEEEDDDDGDKNDKNKGSQAISNAGEKQKLKHATDDSSDESDESSDDSDGEDEAAGEQSTTRDTLAPTVPIDKDSIESEVEAADESIHMEDRSRPQHISLTSLNNSSFELHKSDDGANGRDIARICSEANMQGKHFWYFTVPSNVPVSLVQNMEIPMGEDNGQSLFSHDGQDHGIAFNSPRSSYQILIPAADGSDYHPASQRVGNTVQIRRIINLNSQNLAIAQPENSTPQSQPEDLQSRLGPMNSQSPHVLSSKVNPPNSKKDSAPAEAAAVSVAKNENHVSRKGKRKLTASSEQDAAAAANQLQTESQTAQQSKTKKRRTDRKLSPDLGTEPSNAAQAKATLVPPPMPGSSLDVKKASVLPPASTQKRKPGRPRKDQTAVPSKAAAPSKKTTPVAMTPVPIPRQTAVPPPVIPSFAQSLLRSSPVSASTPVAKSSSQATKTGKKLKAGGSAHQSPPPSAQAPAHKVVKNVLDSQRPSKSAA</sequence>
<keyword evidence="3" id="KW-1185">Reference proteome</keyword>
<feature type="compositionally biased region" description="Polar residues" evidence="1">
    <location>
        <begin position="462"/>
        <end position="478"/>
    </location>
</feature>
<dbReference type="Gene3D" id="6.20.250.70">
    <property type="match status" value="1"/>
</dbReference>
<feature type="compositionally biased region" description="Low complexity" evidence="1">
    <location>
        <begin position="485"/>
        <end position="495"/>
    </location>
</feature>
<dbReference type="Proteomes" id="UP000226192">
    <property type="component" value="Unassembled WGS sequence"/>
</dbReference>
<evidence type="ECO:0008006" key="4">
    <source>
        <dbReference type="Google" id="ProtNLM"/>
    </source>
</evidence>